<feature type="transmembrane region" description="Helical" evidence="7">
    <location>
        <begin position="280"/>
        <end position="311"/>
    </location>
</feature>
<dbReference type="AlphaFoldDB" id="A0A0K8U9W1"/>
<dbReference type="EMBL" id="GDHF01028857">
    <property type="protein sequence ID" value="JAI23457.1"/>
    <property type="molecule type" value="Transcribed_RNA"/>
</dbReference>
<proteinExistence type="inferred from homology"/>
<feature type="transmembrane region" description="Helical" evidence="7">
    <location>
        <begin position="166"/>
        <end position="191"/>
    </location>
</feature>
<gene>
    <name evidence="8" type="primary">EI24</name>
    <name evidence="8" type="ORF">c0_g1_i2</name>
</gene>
<comment type="subcellular location">
    <subcellularLocation>
        <location evidence="1">Membrane</location>
        <topology evidence="1">Multi-pass membrane protein</topology>
    </subcellularLocation>
</comment>
<evidence type="ECO:0000256" key="5">
    <source>
        <dbReference type="ARBA" id="ARBA00023136"/>
    </source>
</evidence>
<dbReference type="OrthoDB" id="266518at2759"/>
<dbReference type="InterPro" id="IPR059112">
    <property type="entry name" value="CysZ/EI24"/>
</dbReference>
<feature type="transmembrane region" description="Helical" evidence="7">
    <location>
        <begin position="238"/>
        <end position="259"/>
    </location>
</feature>
<feature type="region of interest" description="Disordered" evidence="6">
    <location>
        <begin position="465"/>
        <end position="487"/>
    </location>
</feature>
<dbReference type="GO" id="GO:0016020">
    <property type="term" value="C:membrane"/>
    <property type="evidence" value="ECO:0007669"/>
    <property type="project" value="UniProtKB-SubCell"/>
</dbReference>
<feature type="region of interest" description="Disordered" evidence="6">
    <location>
        <begin position="40"/>
        <end position="66"/>
    </location>
</feature>
<accession>A0A0K8U9W1</accession>
<feature type="compositionally biased region" description="Low complexity" evidence="6">
    <location>
        <begin position="472"/>
        <end position="487"/>
    </location>
</feature>
<dbReference type="PANTHER" id="PTHR21389:SF0">
    <property type="entry name" value="ETOPOSIDE-INDUCED PROTEIN 2.4 HOMOLOG"/>
    <property type="match status" value="1"/>
</dbReference>
<feature type="transmembrane region" description="Helical" evidence="7">
    <location>
        <begin position="116"/>
        <end position="146"/>
    </location>
</feature>
<keyword evidence="5 7" id="KW-0472">Membrane</keyword>
<feature type="compositionally biased region" description="Low complexity" evidence="6">
    <location>
        <begin position="409"/>
        <end position="432"/>
    </location>
</feature>
<evidence type="ECO:0000256" key="7">
    <source>
        <dbReference type="SAM" id="Phobius"/>
    </source>
</evidence>
<evidence type="ECO:0000256" key="6">
    <source>
        <dbReference type="SAM" id="MobiDB-lite"/>
    </source>
</evidence>
<name>A0A0K8U9W1_BACLA</name>
<dbReference type="Pfam" id="PF07264">
    <property type="entry name" value="EI24"/>
    <property type="match status" value="1"/>
</dbReference>
<evidence type="ECO:0000256" key="1">
    <source>
        <dbReference type="ARBA" id="ARBA00004141"/>
    </source>
</evidence>
<evidence type="ECO:0000256" key="2">
    <source>
        <dbReference type="ARBA" id="ARBA00010970"/>
    </source>
</evidence>
<evidence type="ECO:0000256" key="4">
    <source>
        <dbReference type="ARBA" id="ARBA00022989"/>
    </source>
</evidence>
<comment type="similarity">
    <text evidence="2">Belongs to the EI24 family.</text>
</comment>
<feature type="compositionally biased region" description="Basic and acidic residues" evidence="6">
    <location>
        <begin position="40"/>
        <end position="55"/>
    </location>
</feature>
<protein>
    <submittedName>
        <fullName evidence="8">Etoposide-induced protein 2.4</fullName>
    </submittedName>
</protein>
<feature type="transmembrane region" description="Helical" evidence="7">
    <location>
        <begin position="212"/>
        <end position="232"/>
    </location>
</feature>
<reference evidence="8" key="1">
    <citation type="submission" date="2015-06" db="EMBL/GenBank/DDBJ databases">
        <authorList>
            <person name="Hoefler B.C."/>
            <person name="Straight P.D."/>
        </authorList>
    </citation>
    <scope>NUCLEOTIDE SEQUENCE</scope>
</reference>
<dbReference type="GO" id="GO:0016236">
    <property type="term" value="P:macroautophagy"/>
    <property type="evidence" value="ECO:0007669"/>
    <property type="project" value="TreeGrafter"/>
</dbReference>
<keyword evidence="3 7" id="KW-0812">Transmembrane</keyword>
<sequence>MMEAIKNISLGIIYGLWDSIRGIGLLWHIDAEINRINEEKEAERRRRKREREQRRNPSPTPSSAAAMAREELKELIQQRDIPDERSINTIFKRSDNNELTTKKPEKRIAKQVLKCCLLNGGFAWLSIVLFDQFVLPIVKFAISLFFSDDPSNFTYLWSYLQPVLSVIFGMTWLLPIFLLSKFVSSLWFAEIANSAYRIRKGKPQLIPNFSKLLADFLFNFLVQVLFLIQSMLVNLLPIPYIGEILCFIHLSLLYSLYCFEYKWFNMGWELHRRLNYIENNWPYFLGFGIPLTVLTNMTNSIIVSSCIFSIFFPLFILSGNEAIPVVDAANFSMRLFSPVIFTSNLIFTRGGPPKLNADKLVQQKKQLLIQQGKQLEEHNLIQQHIENEYLGRNRSRQTDEMPDESYNLQRQHSSRNSHSPSASSSQYRYQQPPNQPRIPSAMRTINAFPERAPFANTVPTITPTHILPRAASSTSSSQHSTQTVRRR</sequence>
<feature type="region of interest" description="Disordered" evidence="6">
    <location>
        <begin position="388"/>
        <end position="440"/>
    </location>
</feature>
<feature type="compositionally biased region" description="Basic and acidic residues" evidence="6">
    <location>
        <begin position="388"/>
        <end position="399"/>
    </location>
</feature>
<evidence type="ECO:0000256" key="3">
    <source>
        <dbReference type="ARBA" id="ARBA00022692"/>
    </source>
</evidence>
<dbReference type="PANTHER" id="PTHR21389">
    <property type="entry name" value="P53 INDUCED PROTEIN"/>
    <property type="match status" value="1"/>
</dbReference>
<organism evidence="8">
    <name type="scientific">Bactrocera latifrons</name>
    <name type="common">Malaysian fruit fly</name>
    <name type="synonym">Chaetodacus latifrons</name>
    <dbReference type="NCBI Taxonomy" id="174628"/>
    <lineage>
        <taxon>Eukaryota</taxon>
        <taxon>Metazoa</taxon>
        <taxon>Ecdysozoa</taxon>
        <taxon>Arthropoda</taxon>
        <taxon>Hexapoda</taxon>
        <taxon>Insecta</taxon>
        <taxon>Pterygota</taxon>
        <taxon>Neoptera</taxon>
        <taxon>Endopterygota</taxon>
        <taxon>Diptera</taxon>
        <taxon>Brachycera</taxon>
        <taxon>Muscomorpha</taxon>
        <taxon>Tephritoidea</taxon>
        <taxon>Tephritidae</taxon>
        <taxon>Bactrocera</taxon>
        <taxon>Bactrocera</taxon>
    </lineage>
</organism>
<evidence type="ECO:0000313" key="8">
    <source>
        <dbReference type="EMBL" id="JAI23457.1"/>
    </source>
</evidence>
<keyword evidence="4 7" id="KW-1133">Transmembrane helix</keyword>
<dbReference type="GO" id="GO:0005783">
    <property type="term" value="C:endoplasmic reticulum"/>
    <property type="evidence" value="ECO:0007669"/>
    <property type="project" value="TreeGrafter"/>
</dbReference>